<proteinExistence type="inferred from homology"/>
<dbReference type="SUPFAM" id="SSF118196">
    <property type="entry name" value="YaeB-like"/>
    <property type="match status" value="1"/>
</dbReference>
<accession>A0ABS3SBI9</accession>
<dbReference type="PANTHER" id="PTHR12818">
    <property type="entry name" value="TRNA (ADENINE(37)-N6)-METHYLTRANSFERASE"/>
    <property type="match status" value="1"/>
</dbReference>
<dbReference type="PANTHER" id="PTHR12818:SF0">
    <property type="entry name" value="TRNA (ADENINE(37)-N6)-METHYLTRANSFERASE"/>
    <property type="match status" value="1"/>
</dbReference>
<protein>
    <submittedName>
        <fullName evidence="4">tRNA (N6-threonylcarbamoyladenosine(37)-N6)-methyltransferase TrmO</fullName>
    </submittedName>
</protein>
<organism evidence="4 5">
    <name type="scientific">Cellulomonas fengjieae</name>
    <dbReference type="NCBI Taxonomy" id="2819978"/>
    <lineage>
        <taxon>Bacteria</taxon>
        <taxon>Bacillati</taxon>
        <taxon>Actinomycetota</taxon>
        <taxon>Actinomycetes</taxon>
        <taxon>Micrococcales</taxon>
        <taxon>Cellulomonadaceae</taxon>
        <taxon>Cellulomonas</taxon>
    </lineage>
</organism>
<dbReference type="EMBL" id="JAGFBM010000001">
    <property type="protein sequence ID" value="MBO3083109.1"/>
    <property type="molecule type" value="Genomic_DNA"/>
</dbReference>
<feature type="domain" description="TsaA-like" evidence="3">
    <location>
        <begin position="6"/>
        <end position="136"/>
    </location>
</feature>
<evidence type="ECO:0000256" key="1">
    <source>
        <dbReference type="ARBA" id="ARBA00022691"/>
    </source>
</evidence>
<gene>
    <name evidence="4" type="primary">tsaA</name>
    <name evidence="4" type="ORF">J4035_00515</name>
</gene>
<evidence type="ECO:0000256" key="2">
    <source>
        <dbReference type="ARBA" id="ARBA00033753"/>
    </source>
</evidence>
<name>A0ABS3SBI9_9CELL</name>
<comment type="caution">
    <text evidence="4">The sequence shown here is derived from an EMBL/GenBank/DDBJ whole genome shotgun (WGS) entry which is preliminary data.</text>
</comment>
<dbReference type="RefSeq" id="WP_208288151.1">
    <property type="nucleotide sequence ID" value="NZ_CP074404.1"/>
</dbReference>
<keyword evidence="1" id="KW-0949">S-adenosyl-L-methionine</keyword>
<comment type="similarity">
    <text evidence="2">Belongs to the tRNA methyltransferase O family.</text>
</comment>
<evidence type="ECO:0000259" key="3">
    <source>
        <dbReference type="PROSITE" id="PS51668"/>
    </source>
</evidence>
<dbReference type="Proteomes" id="UP000678317">
    <property type="component" value="Unassembled WGS sequence"/>
</dbReference>
<evidence type="ECO:0000313" key="5">
    <source>
        <dbReference type="Proteomes" id="UP000678317"/>
    </source>
</evidence>
<dbReference type="InterPro" id="IPR023368">
    <property type="entry name" value="UPF0066_cons_site"/>
</dbReference>
<dbReference type="Pfam" id="PF01980">
    <property type="entry name" value="TrmO_N"/>
    <property type="match status" value="1"/>
</dbReference>
<dbReference type="PROSITE" id="PS51668">
    <property type="entry name" value="TSAA_2"/>
    <property type="match status" value="1"/>
</dbReference>
<dbReference type="InterPro" id="IPR023370">
    <property type="entry name" value="TrmO-like_N"/>
</dbReference>
<evidence type="ECO:0000313" key="4">
    <source>
        <dbReference type="EMBL" id="MBO3083109.1"/>
    </source>
</evidence>
<dbReference type="InterPro" id="IPR036414">
    <property type="entry name" value="YaeB_N_sf"/>
</dbReference>
<reference evidence="4 5" key="1">
    <citation type="submission" date="2021-03" db="EMBL/GenBank/DDBJ databases">
        <title>novel species in genus Cellulomonas.</title>
        <authorList>
            <person name="Zhang G."/>
        </authorList>
    </citation>
    <scope>NUCLEOTIDE SEQUENCE [LARGE SCALE GENOMIC DNA]</scope>
    <source>
        <strain evidence="5">zg-ZUI188</strain>
    </source>
</reference>
<dbReference type="PROSITE" id="PS01318">
    <property type="entry name" value="TSAA_1"/>
    <property type="match status" value="1"/>
</dbReference>
<sequence>MDGADLHPVGWVRSPVADRADAVRQGDEGAPDVVIDLVPAVAAAAADLRAGDELLLLTWLHLADRTTLAVHPRGDVTRPSTGVFATRSPDRPNPIGLHRVRVLDVDGLHVHVSGCEAVDGTPVVDIKPVLGSVEDR</sequence>
<keyword evidence="5" id="KW-1185">Reference proteome</keyword>
<dbReference type="InterPro" id="IPR036413">
    <property type="entry name" value="YaeB-like_sf"/>
</dbReference>
<dbReference type="Gene3D" id="2.40.30.70">
    <property type="entry name" value="YaeB-like"/>
    <property type="match status" value="1"/>
</dbReference>
<dbReference type="NCBIfam" id="TIGR00104">
    <property type="entry name" value="tRNA_TsaA"/>
    <property type="match status" value="1"/>
</dbReference>
<dbReference type="InterPro" id="IPR040372">
    <property type="entry name" value="YaeB-like"/>
</dbReference>